<keyword evidence="4" id="KW-0418">Kinase</keyword>
<dbReference type="InterPro" id="IPR037051">
    <property type="entry name" value="4-carb_acid_sugar_kinase_N_sf"/>
</dbReference>
<dbReference type="Pfam" id="PF17042">
    <property type="entry name" value="NBD_C"/>
    <property type="match status" value="1"/>
</dbReference>
<protein>
    <recommendedName>
        <fullName evidence="11">Four-carbon acid sugar kinase family protein</fullName>
    </recommendedName>
</protein>
<reference evidence="9 10" key="1">
    <citation type="submission" date="2018-10" db="EMBL/GenBank/DDBJ databases">
        <title>Draft genome sequence of Bacillus salarius IM0101, isolated from a hypersaline soil in Inner Mongolia, China.</title>
        <authorList>
            <person name="Yamprayoonswat W."/>
            <person name="Boonvisut S."/>
            <person name="Jumpathong W."/>
            <person name="Sittihan S."/>
            <person name="Ruangsuj P."/>
            <person name="Wanthongcharoen S."/>
            <person name="Thongpramul N."/>
            <person name="Pimmason S."/>
            <person name="Yu B."/>
            <person name="Yasawong M."/>
        </authorList>
    </citation>
    <scope>NUCLEOTIDE SEQUENCE [LARGE SCALE GENOMIC DNA]</scope>
    <source>
        <strain evidence="9 10">IM0101</strain>
    </source>
</reference>
<dbReference type="GO" id="GO:0016301">
    <property type="term" value="F:kinase activity"/>
    <property type="evidence" value="ECO:0007669"/>
    <property type="project" value="UniProtKB-KW"/>
</dbReference>
<evidence type="ECO:0008006" key="11">
    <source>
        <dbReference type="Google" id="ProtNLM"/>
    </source>
</evidence>
<evidence type="ECO:0000259" key="7">
    <source>
        <dbReference type="Pfam" id="PF07005"/>
    </source>
</evidence>
<name>A0A3R9P368_9BACI</name>
<comment type="similarity">
    <text evidence="1">Belongs to the four-carbon acid sugar kinase family.</text>
</comment>
<gene>
    <name evidence="9" type="ORF">D7Z54_27780</name>
</gene>
<dbReference type="InterPro" id="IPR031475">
    <property type="entry name" value="NBD_C"/>
</dbReference>
<accession>A0A3R9P368</accession>
<dbReference type="InterPro" id="IPR042213">
    <property type="entry name" value="NBD_C_sf"/>
</dbReference>
<dbReference type="SUPFAM" id="SSF142764">
    <property type="entry name" value="YgbK-like"/>
    <property type="match status" value="1"/>
</dbReference>
<organism evidence="9 10">
    <name type="scientific">Salibacterium salarium</name>
    <dbReference type="NCBI Taxonomy" id="284579"/>
    <lineage>
        <taxon>Bacteria</taxon>
        <taxon>Bacillati</taxon>
        <taxon>Bacillota</taxon>
        <taxon>Bacilli</taxon>
        <taxon>Bacillales</taxon>
        <taxon>Bacillaceae</taxon>
    </lineage>
</organism>
<dbReference type="OrthoDB" id="9778478at2"/>
<dbReference type="Pfam" id="PF07005">
    <property type="entry name" value="SBD_N"/>
    <property type="match status" value="1"/>
</dbReference>
<dbReference type="Gene3D" id="3.40.50.10840">
    <property type="entry name" value="Putative sugar-binding, N-terminal domain"/>
    <property type="match status" value="1"/>
</dbReference>
<sequence>MKISILADDLTGANDSGVQIVKYGLTPIVIIQDTFQKQKEDIYIYNTDSRTLTGERSYNKIFEYCNKIEDSDDRVIYKKIDSTMRGSIGQEVNALYDYFCPDFVIIAPGHPSNGRKIVNKMLYLNNTLLHETEVAQDPKTPVFYSDINKIIMEQSQRKVAHIYLEDLKKGKEKIWNILKDCKENNINHITVDSVEDHHLKEIVEHIKSSPYSVIWAGSAGLIYHIPNAYGYMENTSTMSPIPESVRSALFVIGSMSKNGREQLQQLLQNSNVIGLEMQSTKIIDTSDTRKKEFNRIISESKYAVENGYHLALFSSSDAEKAVEKGKEIGLSRIEVSDLISYYLGKIADDLIIKFQIDRLFLTGGDTAFQVMKNLGVETFQLMDEIEPGVPVGLLQTNKTIYTVTKAGNFGGDTVMNKALASLKGGLKKEADID</sequence>
<feature type="domain" description="Four-carbon acid sugar kinase N-terminal" evidence="7">
    <location>
        <begin position="4"/>
        <end position="224"/>
    </location>
</feature>
<dbReference type="RefSeq" id="WP_125561282.1">
    <property type="nucleotide sequence ID" value="NZ_RBVX01000043.1"/>
</dbReference>
<evidence type="ECO:0000313" key="9">
    <source>
        <dbReference type="EMBL" id="RSL30090.1"/>
    </source>
</evidence>
<evidence type="ECO:0000313" key="10">
    <source>
        <dbReference type="Proteomes" id="UP000275076"/>
    </source>
</evidence>
<evidence type="ECO:0000256" key="4">
    <source>
        <dbReference type="ARBA" id="ARBA00022777"/>
    </source>
</evidence>
<evidence type="ECO:0000256" key="6">
    <source>
        <dbReference type="ARBA" id="ARBA00023277"/>
    </source>
</evidence>
<evidence type="ECO:0000256" key="1">
    <source>
        <dbReference type="ARBA" id="ARBA00005715"/>
    </source>
</evidence>
<dbReference type="Proteomes" id="UP000275076">
    <property type="component" value="Unassembled WGS sequence"/>
</dbReference>
<keyword evidence="5" id="KW-0067">ATP-binding</keyword>
<dbReference type="InterPro" id="IPR010737">
    <property type="entry name" value="4-carb_acid_sugar_kinase_N"/>
</dbReference>
<evidence type="ECO:0000256" key="3">
    <source>
        <dbReference type="ARBA" id="ARBA00022741"/>
    </source>
</evidence>
<keyword evidence="6" id="KW-0119">Carbohydrate metabolism</keyword>
<evidence type="ECO:0000259" key="8">
    <source>
        <dbReference type="Pfam" id="PF17042"/>
    </source>
</evidence>
<comment type="caution">
    <text evidence="9">The sequence shown here is derived from an EMBL/GenBank/DDBJ whole genome shotgun (WGS) entry which is preliminary data.</text>
</comment>
<keyword evidence="10" id="KW-1185">Reference proteome</keyword>
<dbReference type="AlphaFoldDB" id="A0A3R9P368"/>
<proteinExistence type="inferred from homology"/>
<keyword evidence="2" id="KW-0808">Transferase</keyword>
<feature type="domain" description="Four-carbon acid sugar kinase nucleotide binding" evidence="8">
    <location>
        <begin position="249"/>
        <end position="414"/>
    </location>
</feature>
<evidence type="ECO:0000256" key="5">
    <source>
        <dbReference type="ARBA" id="ARBA00022840"/>
    </source>
</evidence>
<evidence type="ECO:0000256" key="2">
    <source>
        <dbReference type="ARBA" id="ARBA00022679"/>
    </source>
</evidence>
<dbReference type="Gene3D" id="3.40.980.20">
    <property type="entry name" value="Four-carbon acid sugar kinase, nucleotide binding domain"/>
    <property type="match status" value="1"/>
</dbReference>
<dbReference type="EMBL" id="RBVX01000043">
    <property type="protein sequence ID" value="RSL30090.1"/>
    <property type="molecule type" value="Genomic_DNA"/>
</dbReference>
<dbReference type="GO" id="GO:0005524">
    <property type="term" value="F:ATP binding"/>
    <property type="evidence" value="ECO:0007669"/>
    <property type="project" value="UniProtKB-KW"/>
</dbReference>
<keyword evidence="3" id="KW-0547">Nucleotide-binding</keyword>